<evidence type="ECO:0000256" key="1">
    <source>
        <dbReference type="ARBA" id="ARBA00022801"/>
    </source>
</evidence>
<dbReference type="GO" id="GO:0006152">
    <property type="term" value="P:purine nucleoside catabolic process"/>
    <property type="evidence" value="ECO:0007669"/>
    <property type="project" value="TreeGrafter"/>
</dbReference>
<dbReference type="GO" id="GO:0005829">
    <property type="term" value="C:cytosol"/>
    <property type="evidence" value="ECO:0007669"/>
    <property type="project" value="TreeGrafter"/>
</dbReference>
<evidence type="ECO:0000313" key="5">
    <source>
        <dbReference type="Proteomes" id="UP000616608"/>
    </source>
</evidence>
<protein>
    <submittedName>
        <fullName evidence="4">Pyrimidine-specific ribonucleoside hydrolase RihA</fullName>
    </submittedName>
</protein>
<evidence type="ECO:0000256" key="2">
    <source>
        <dbReference type="ARBA" id="ARBA00023295"/>
    </source>
</evidence>
<evidence type="ECO:0000313" key="4">
    <source>
        <dbReference type="EMBL" id="GGG25488.1"/>
    </source>
</evidence>
<reference evidence="4" key="1">
    <citation type="journal article" date="2014" name="Int. J. Syst. Evol. Microbiol.">
        <title>Complete genome sequence of Corynebacterium casei LMG S-19264T (=DSM 44701T), isolated from a smear-ripened cheese.</title>
        <authorList>
            <consortium name="US DOE Joint Genome Institute (JGI-PGF)"/>
            <person name="Walter F."/>
            <person name="Albersmeier A."/>
            <person name="Kalinowski J."/>
            <person name="Ruckert C."/>
        </authorList>
    </citation>
    <scope>NUCLEOTIDE SEQUENCE</scope>
    <source>
        <strain evidence="4">CGMCC 1.15760</strain>
    </source>
</reference>
<dbReference type="SUPFAM" id="SSF53590">
    <property type="entry name" value="Nucleoside hydrolase"/>
    <property type="match status" value="1"/>
</dbReference>
<dbReference type="InterPro" id="IPR023186">
    <property type="entry name" value="IUNH"/>
</dbReference>
<dbReference type="InterPro" id="IPR001910">
    <property type="entry name" value="Inosine/uridine_hydrolase_dom"/>
</dbReference>
<comment type="caution">
    <text evidence="4">The sequence shown here is derived from an EMBL/GenBank/DDBJ whole genome shotgun (WGS) entry which is preliminary data.</text>
</comment>
<name>A0A917G7C5_9BACI</name>
<dbReference type="Gene3D" id="3.90.245.10">
    <property type="entry name" value="Ribonucleoside hydrolase-like"/>
    <property type="match status" value="1"/>
</dbReference>
<dbReference type="AlphaFoldDB" id="A0A917G7C5"/>
<reference evidence="4" key="2">
    <citation type="submission" date="2020-09" db="EMBL/GenBank/DDBJ databases">
        <authorList>
            <person name="Sun Q."/>
            <person name="Zhou Y."/>
        </authorList>
    </citation>
    <scope>NUCLEOTIDE SEQUENCE</scope>
    <source>
        <strain evidence="4">CGMCC 1.15760</strain>
    </source>
</reference>
<accession>A0A917G7C5</accession>
<dbReference type="RefSeq" id="WP_188614923.1">
    <property type="nucleotide sequence ID" value="NZ_BMJT01000006.1"/>
</dbReference>
<dbReference type="EMBL" id="BMJT01000006">
    <property type="protein sequence ID" value="GGG25488.1"/>
    <property type="molecule type" value="Genomic_DNA"/>
</dbReference>
<keyword evidence="5" id="KW-1185">Reference proteome</keyword>
<dbReference type="Proteomes" id="UP000616608">
    <property type="component" value="Unassembled WGS sequence"/>
</dbReference>
<sequence length="329" mass="36157">MKKIPVIIDTDPGIDDAMMLTLAFASECLAVQLVTTSSGNISQDKTNYNARAFLSYIGAQVEVARGLEHPMFKTLTVAEDVHGETGFGQTIFPTPQLPCSERPAVQAMVDVIQKSEVPITIIATGPLTNVAALLFAHPEVKSNIKQISWMGGAAVGGNMSPTTEFNAYVDPHAAAFVFQSGVPITMSPLDVTHKAYITLEEAQAIKALNSPFANKIYEMLTFYLGMMKKTPFHADNYDRTMRFHDLCAVSCLITPELFKGADYFVTVETTGEYTAGTTVVDYEKRSHHMPNAHVLYQVNRVGFVQQFIDAVHIISERLEGSYAKNFSSR</sequence>
<dbReference type="PANTHER" id="PTHR12304:SF15">
    <property type="entry name" value="NON-SPECIFIC RIBONUCLEOSIDE HYDROLASE RIHC"/>
    <property type="match status" value="1"/>
</dbReference>
<gene>
    <name evidence="4" type="primary">rihA</name>
    <name evidence="4" type="ORF">GCM10007425_20110</name>
</gene>
<keyword evidence="1 4" id="KW-0378">Hydrolase</keyword>
<evidence type="ECO:0000259" key="3">
    <source>
        <dbReference type="Pfam" id="PF01156"/>
    </source>
</evidence>
<proteinExistence type="predicted"/>
<organism evidence="4 5">
    <name type="scientific">Lysinibacillus alkalisoli</name>
    <dbReference type="NCBI Taxonomy" id="1911548"/>
    <lineage>
        <taxon>Bacteria</taxon>
        <taxon>Bacillati</taxon>
        <taxon>Bacillota</taxon>
        <taxon>Bacilli</taxon>
        <taxon>Bacillales</taxon>
        <taxon>Bacillaceae</taxon>
        <taxon>Lysinibacillus</taxon>
    </lineage>
</organism>
<dbReference type="GO" id="GO:0008477">
    <property type="term" value="F:purine nucleosidase activity"/>
    <property type="evidence" value="ECO:0007669"/>
    <property type="project" value="TreeGrafter"/>
</dbReference>
<feature type="domain" description="Inosine/uridine-preferring nucleoside hydrolase" evidence="3">
    <location>
        <begin position="6"/>
        <end position="304"/>
    </location>
</feature>
<dbReference type="InterPro" id="IPR036452">
    <property type="entry name" value="Ribo_hydro-like"/>
</dbReference>
<dbReference type="CDD" id="cd02651">
    <property type="entry name" value="nuc_hydro_IU_UC_XIUA"/>
    <property type="match status" value="1"/>
</dbReference>
<dbReference type="Pfam" id="PF01156">
    <property type="entry name" value="IU_nuc_hydro"/>
    <property type="match status" value="1"/>
</dbReference>
<keyword evidence="2" id="KW-0326">Glycosidase</keyword>
<dbReference type="PANTHER" id="PTHR12304">
    <property type="entry name" value="INOSINE-URIDINE PREFERRING NUCLEOSIDE HYDROLASE"/>
    <property type="match status" value="1"/>
</dbReference>